<sequence length="104" mass="11345">MRWSQIWTFMALSTPMLLYVTRPLPSASATRPTSSDKYDIQIMGPLTARVDRSPPFSVDLVVLLVLSLGRGGGLAMEAYLVAAAGFLSNFRAVGCLFLVLAFFN</sequence>
<protein>
    <submittedName>
        <fullName evidence="3">Uncharacterized protein</fullName>
    </submittedName>
</protein>
<feature type="transmembrane region" description="Helical" evidence="1">
    <location>
        <begin position="78"/>
        <end position="103"/>
    </location>
</feature>
<gene>
    <name evidence="3" type="ORF">DVH24_006023</name>
</gene>
<feature type="chain" id="PRO_5019748397" evidence="2">
    <location>
        <begin position="19"/>
        <end position="104"/>
    </location>
</feature>
<organism evidence="3 4">
    <name type="scientific">Malus domestica</name>
    <name type="common">Apple</name>
    <name type="synonym">Pyrus malus</name>
    <dbReference type="NCBI Taxonomy" id="3750"/>
    <lineage>
        <taxon>Eukaryota</taxon>
        <taxon>Viridiplantae</taxon>
        <taxon>Streptophyta</taxon>
        <taxon>Embryophyta</taxon>
        <taxon>Tracheophyta</taxon>
        <taxon>Spermatophyta</taxon>
        <taxon>Magnoliopsida</taxon>
        <taxon>eudicotyledons</taxon>
        <taxon>Gunneridae</taxon>
        <taxon>Pentapetalae</taxon>
        <taxon>rosids</taxon>
        <taxon>fabids</taxon>
        <taxon>Rosales</taxon>
        <taxon>Rosaceae</taxon>
        <taxon>Amygdaloideae</taxon>
        <taxon>Maleae</taxon>
        <taxon>Malus</taxon>
    </lineage>
</organism>
<dbReference type="AlphaFoldDB" id="A0A498IKQ8"/>
<dbReference type="Proteomes" id="UP000290289">
    <property type="component" value="Chromosome 11"/>
</dbReference>
<dbReference type="EMBL" id="RDQH01000337">
    <property type="protein sequence ID" value="RXH83770.1"/>
    <property type="molecule type" value="Genomic_DNA"/>
</dbReference>
<reference evidence="3 4" key="1">
    <citation type="submission" date="2018-10" db="EMBL/GenBank/DDBJ databases">
        <title>A high-quality apple genome assembly.</title>
        <authorList>
            <person name="Hu J."/>
        </authorList>
    </citation>
    <scope>NUCLEOTIDE SEQUENCE [LARGE SCALE GENOMIC DNA]</scope>
    <source>
        <strain evidence="4">cv. HFTH1</strain>
        <tissue evidence="3">Young leaf</tissue>
    </source>
</reference>
<evidence type="ECO:0000313" key="3">
    <source>
        <dbReference type="EMBL" id="RXH83770.1"/>
    </source>
</evidence>
<proteinExistence type="predicted"/>
<name>A0A498IKQ8_MALDO</name>
<evidence type="ECO:0000313" key="4">
    <source>
        <dbReference type="Proteomes" id="UP000290289"/>
    </source>
</evidence>
<keyword evidence="1" id="KW-0812">Transmembrane</keyword>
<keyword evidence="4" id="KW-1185">Reference proteome</keyword>
<keyword evidence="2" id="KW-0732">Signal</keyword>
<keyword evidence="1" id="KW-0472">Membrane</keyword>
<feature type="signal peptide" evidence="2">
    <location>
        <begin position="1"/>
        <end position="18"/>
    </location>
</feature>
<comment type="caution">
    <text evidence="3">The sequence shown here is derived from an EMBL/GenBank/DDBJ whole genome shotgun (WGS) entry which is preliminary data.</text>
</comment>
<accession>A0A498IKQ8</accession>
<keyword evidence="1" id="KW-1133">Transmembrane helix</keyword>
<evidence type="ECO:0000256" key="1">
    <source>
        <dbReference type="SAM" id="Phobius"/>
    </source>
</evidence>
<evidence type="ECO:0000256" key="2">
    <source>
        <dbReference type="SAM" id="SignalP"/>
    </source>
</evidence>